<dbReference type="HAMAP" id="MF_02065">
    <property type="entry name" value="MltG"/>
    <property type="match status" value="1"/>
</dbReference>
<organism evidence="8 9">
    <name type="scientific">Candidatus Vogelbacteria bacterium GWA1_51_14</name>
    <dbReference type="NCBI Taxonomy" id="1802435"/>
    <lineage>
        <taxon>Bacteria</taxon>
        <taxon>Candidatus Vogeliibacteriota</taxon>
    </lineage>
</organism>
<evidence type="ECO:0000256" key="5">
    <source>
        <dbReference type="ARBA" id="ARBA00023239"/>
    </source>
</evidence>
<sequence length="324" mass="37060">MLTYFGTNFKNFYRRRRKTAIFLLAIILLAILWILPPANFPTERIVRIEKGMSIGEAGAYLKERKVIQSPLVFKLAVLGLPGRAPIIAGDYMLHRRLTPFGLAYRLVTGDFEIEPVKVRIPEGATLLDISIILKNRIPEFNQREFLSIASTSEGFLFPDTYFFLPTASTSLFLEEMRENFDRQTASLRADTLKSDKSLHEIVTMASILEKEAYDSEDRRLIAGVLWKRIEAGMRLQVDAVFPYFLGKNTFQLTKSDLAYDSPYNTYRYAGLPPGPIGSPSLDAITAALKPIESPYWFYLADFDGVTHYAVNFEDHVENKRQYLW</sequence>
<comment type="caution">
    <text evidence="8">The sequence shown here is derived from an EMBL/GenBank/DDBJ whole genome shotgun (WGS) entry which is preliminary data.</text>
</comment>
<feature type="site" description="Important for catalytic activity" evidence="7">
    <location>
        <position position="211"/>
    </location>
</feature>
<proteinExistence type="inferred from homology"/>
<dbReference type="PANTHER" id="PTHR30518:SF2">
    <property type="entry name" value="ENDOLYTIC MUREIN TRANSGLYCOSYLASE"/>
    <property type="match status" value="1"/>
</dbReference>
<dbReference type="PANTHER" id="PTHR30518">
    <property type="entry name" value="ENDOLYTIC MUREIN TRANSGLYCOSYLASE"/>
    <property type="match status" value="1"/>
</dbReference>
<dbReference type="STRING" id="1802435.A2114_01740"/>
<dbReference type="Pfam" id="PF02618">
    <property type="entry name" value="YceG"/>
    <property type="match status" value="1"/>
</dbReference>
<dbReference type="GO" id="GO:0009252">
    <property type="term" value="P:peptidoglycan biosynthetic process"/>
    <property type="evidence" value="ECO:0007669"/>
    <property type="project" value="UniProtKB-UniRule"/>
</dbReference>
<dbReference type="GO" id="GO:0005886">
    <property type="term" value="C:plasma membrane"/>
    <property type="evidence" value="ECO:0007669"/>
    <property type="project" value="UniProtKB-SubCell"/>
</dbReference>
<keyword evidence="2 7" id="KW-0812">Transmembrane</keyword>
<keyword evidence="6 7" id="KW-0961">Cell wall biogenesis/degradation</keyword>
<evidence type="ECO:0000256" key="4">
    <source>
        <dbReference type="ARBA" id="ARBA00023136"/>
    </source>
</evidence>
<dbReference type="Gene3D" id="3.30.1490.480">
    <property type="entry name" value="Endolytic murein transglycosylase"/>
    <property type="match status" value="1"/>
</dbReference>
<comment type="catalytic activity">
    <reaction evidence="7">
        <text>a peptidoglycan chain = a peptidoglycan chain with N-acetyl-1,6-anhydromuramyl-[peptide] at the reducing end + a peptidoglycan chain with N-acetylglucosamine at the non-reducing end.</text>
        <dbReference type="EC" id="4.2.2.29"/>
    </reaction>
</comment>
<dbReference type="EC" id="4.2.2.29" evidence="7"/>
<dbReference type="EMBL" id="MHTG01000027">
    <property type="protein sequence ID" value="OHA56881.1"/>
    <property type="molecule type" value="Genomic_DNA"/>
</dbReference>
<accession>A0A1G2QAA2</accession>
<keyword evidence="3 7" id="KW-1133">Transmembrane helix</keyword>
<dbReference type="GO" id="GO:0071555">
    <property type="term" value="P:cell wall organization"/>
    <property type="evidence" value="ECO:0007669"/>
    <property type="project" value="UniProtKB-KW"/>
</dbReference>
<comment type="similarity">
    <text evidence="7">Belongs to the transglycosylase MltG family.</text>
</comment>
<evidence type="ECO:0000256" key="3">
    <source>
        <dbReference type="ARBA" id="ARBA00022989"/>
    </source>
</evidence>
<keyword evidence="5 7" id="KW-0456">Lyase</keyword>
<dbReference type="NCBIfam" id="TIGR00247">
    <property type="entry name" value="endolytic transglycosylase MltG"/>
    <property type="match status" value="1"/>
</dbReference>
<evidence type="ECO:0000256" key="1">
    <source>
        <dbReference type="ARBA" id="ARBA00022475"/>
    </source>
</evidence>
<gene>
    <name evidence="7" type="primary">mltG</name>
    <name evidence="8" type="ORF">A2114_01740</name>
</gene>
<protein>
    <recommendedName>
        <fullName evidence="7">Endolytic murein transglycosylase</fullName>
        <ecNumber evidence="7">4.2.2.29</ecNumber>
    </recommendedName>
    <alternativeName>
        <fullName evidence="7">Peptidoglycan lytic transglycosylase</fullName>
    </alternativeName>
    <alternativeName>
        <fullName evidence="7">Peptidoglycan polymerization terminase</fullName>
    </alternativeName>
</protein>
<keyword evidence="1 7" id="KW-1003">Cell membrane</keyword>
<feature type="transmembrane region" description="Helical" evidence="7">
    <location>
        <begin position="20"/>
        <end position="38"/>
    </location>
</feature>
<evidence type="ECO:0000256" key="2">
    <source>
        <dbReference type="ARBA" id="ARBA00022692"/>
    </source>
</evidence>
<evidence type="ECO:0000256" key="6">
    <source>
        <dbReference type="ARBA" id="ARBA00023316"/>
    </source>
</evidence>
<reference evidence="8 9" key="1">
    <citation type="journal article" date="2016" name="Nat. Commun.">
        <title>Thousands of microbial genomes shed light on interconnected biogeochemical processes in an aquifer system.</title>
        <authorList>
            <person name="Anantharaman K."/>
            <person name="Brown C.T."/>
            <person name="Hug L.A."/>
            <person name="Sharon I."/>
            <person name="Castelle C.J."/>
            <person name="Probst A.J."/>
            <person name="Thomas B.C."/>
            <person name="Singh A."/>
            <person name="Wilkins M.J."/>
            <person name="Karaoz U."/>
            <person name="Brodie E.L."/>
            <person name="Williams K.H."/>
            <person name="Hubbard S.S."/>
            <person name="Banfield J.F."/>
        </authorList>
    </citation>
    <scope>NUCLEOTIDE SEQUENCE [LARGE SCALE GENOMIC DNA]</scope>
</reference>
<name>A0A1G2QAA2_9BACT</name>
<keyword evidence="4 7" id="KW-0472">Membrane</keyword>
<evidence type="ECO:0000313" key="9">
    <source>
        <dbReference type="Proteomes" id="UP000176494"/>
    </source>
</evidence>
<comment type="function">
    <text evidence="7">Functions as a peptidoglycan terminase that cleaves nascent peptidoglycan strands endolytically to terminate their elongation.</text>
</comment>
<dbReference type="Proteomes" id="UP000176494">
    <property type="component" value="Unassembled WGS sequence"/>
</dbReference>
<evidence type="ECO:0000313" key="8">
    <source>
        <dbReference type="EMBL" id="OHA56881.1"/>
    </source>
</evidence>
<dbReference type="InterPro" id="IPR003770">
    <property type="entry name" value="MLTG-like"/>
</dbReference>
<dbReference type="GO" id="GO:0008932">
    <property type="term" value="F:lytic endotransglycosylase activity"/>
    <property type="evidence" value="ECO:0007669"/>
    <property type="project" value="UniProtKB-UniRule"/>
</dbReference>
<dbReference type="AlphaFoldDB" id="A0A1G2QAA2"/>
<comment type="subcellular location">
    <subcellularLocation>
        <location evidence="7">Cell membrane</location>
        <topology evidence="7">Single-pass membrane protein</topology>
    </subcellularLocation>
</comment>
<evidence type="ECO:0000256" key="7">
    <source>
        <dbReference type="HAMAP-Rule" id="MF_02065"/>
    </source>
</evidence>